<evidence type="ECO:0000313" key="9">
    <source>
        <dbReference type="Proteomes" id="UP000054845"/>
    </source>
</evidence>
<accession>A0A0P1BEV8</accession>
<keyword evidence="9" id="KW-1185">Reference proteome</keyword>
<dbReference type="EMBL" id="CCYA01000243">
    <property type="protein sequence ID" value="CEH14556.1"/>
    <property type="molecule type" value="Genomic_DNA"/>
</dbReference>
<dbReference type="Pfam" id="PF00254">
    <property type="entry name" value="FKBP_C"/>
    <property type="match status" value="1"/>
</dbReference>
<keyword evidence="6" id="KW-0732">Signal</keyword>
<dbReference type="Proteomes" id="UP000054845">
    <property type="component" value="Unassembled WGS sequence"/>
</dbReference>
<sequence>MLNTRSLALGAVALFALTSGSVLAKDPPKELQVGVKHKPAECSIKSENGDKLSMHYTGKLWNGKEFDSSIPRGEPFTFTIGVGQVIGGWDRGLLGMCIGEKRKLQIPPELGYGERGAGGTIPGGATLVFDVELIGIEGPGADARRAAADEGSIVDSVKAGVAAAAGKAAKAAGKVVSGEDSEGSVEAVVKEALNGDDEPAALVHEEL</sequence>
<keyword evidence="3 5" id="KW-0697">Rotamase</keyword>
<feature type="chain" id="PRO_5006059444" description="peptidylprolyl isomerase" evidence="6">
    <location>
        <begin position="25"/>
        <end position="207"/>
    </location>
</feature>
<keyword evidence="4 5" id="KW-0413">Isomerase</keyword>
<evidence type="ECO:0000256" key="5">
    <source>
        <dbReference type="PROSITE-ProRule" id="PRU00277"/>
    </source>
</evidence>
<evidence type="ECO:0000313" key="8">
    <source>
        <dbReference type="EMBL" id="CEH14556.1"/>
    </source>
</evidence>
<dbReference type="GO" id="GO:0005783">
    <property type="term" value="C:endoplasmic reticulum"/>
    <property type="evidence" value="ECO:0007669"/>
    <property type="project" value="TreeGrafter"/>
</dbReference>
<dbReference type="FunFam" id="3.10.50.40:FF:000006">
    <property type="entry name" value="Peptidyl-prolyl cis-trans isomerase"/>
    <property type="match status" value="1"/>
</dbReference>
<organism evidence="8 9">
    <name type="scientific">Ceraceosorus bombacis</name>
    <dbReference type="NCBI Taxonomy" id="401625"/>
    <lineage>
        <taxon>Eukaryota</taxon>
        <taxon>Fungi</taxon>
        <taxon>Dikarya</taxon>
        <taxon>Basidiomycota</taxon>
        <taxon>Ustilaginomycotina</taxon>
        <taxon>Exobasidiomycetes</taxon>
        <taxon>Ceraceosorales</taxon>
        <taxon>Ceraceosoraceae</taxon>
        <taxon>Ceraceosorus</taxon>
    </lineage>
</organism>
<evidence type="ECO:0000256" key="3">
    <source>
        <dbReference type="ARBA" id="ARBA00023110"/>
    </source>
</evidence>
<evidence type="ECO:0000259" key="7">
    <source>
        <dbReference type="PROSITE" id="PS50059"/>
    </source>
</evidence>
<dbReference type="STRING" id="401625.A0A0P1BEV8"/>
<dbReference type="PANTHER" id="PTHR45779:SF7">
    <property type="entry name" value="PEPTIDYLPROLYL ISOMERASE"/>
    <property type="match status" value="1"/>
</dbReference>
<protein>
    <recommendedName>
        <fullName evidence="2 5">peptidylprolyl isomerase</fullName>
        <ecNumber evidence="2 5">5.2.1.8</ecNumber>
    </recommendedName>
</protein>
<dbReference type="PROSITE" id="PS50059">
    <property type="entry name" value="FKBP_PPIASE"/>
    <property type="match status" value="1"/>
</dbReference>
<evidence type="ECO:0000256" key="6">
    <source>
        <dbReference type="SAM" id="SignalP"/>
    </source>
</evidence>
<dbReference type="Gene3D" id="3.10.50.40">
    <property type="match status" value="1"/>
</dbReference>
<dbReference type="SUPFAM" id="SSF54534">
    <property type="entry name" value="FKBP-like"/>
    <property type="match status" value="1"/>
</dbReference>
<evidence type="ECO:0000256" key="1">
    <source>
        <dbReference type="ARBA" id="ARBA00000971"/>
    </source>
</evidence>
<proteinExistence type="predicted"/>
<dbReference type="InterPro" id="IPR001179">
    <property type="entry name" value="PPIase_FKBP_dom"/>
</dbReference>
<dbReference type="EC" id="5.2.1.8" evidence="2 5"/>
<evidence type="ECO:0000256" key="2">
    <source>
        <dbReference type="ARBA" id="ARBA00013194"/>
    </source>
</evidence>
<evidence type="ECO:0000256" key="4">
    <source>
        <dbReference type="ARBA" id="ARBA00023235"/>
    </source>
</evidence>
<dbReference type="InterPro" id="IPR046357">
    <property type="entry name" value="PPIase_dom_sf"/>
</dbReference>
<reference evidence="8 9" key="1">
    <citation type="submission" date="2014-09" db="EMBL/GenBank/DDBJ databases">
        <authorList>
            <person name="Magalhaes I.L.F."/>
            <person name="Oliveira U."/>
            <person name="Santos F.R."/>
            <person name="Vidigal T.H.D.A."/>
            <person name="Brescovit A.D."/>
            <person name="Santos A.J."/>
        </authorList>
    </citation>
    <scope>NUCLEOTIDE SEQUENCE [LARGE SCALE GENOMIC DNA]</scope>
</reference>
<name>A0A0P1BEV8_9BASI</name>
<dbReference type="OrthoDB" id="1902587at2759"/>
<dbReference type="PANTHER" id="PTHR45779">
    <property type="entry name" value="PEPTIDYLPROLYL ISOMERASE"/>
    <property type="match status" value="1"/>
</dbReference>
<feature type="domain" description="PPIase FKBP-type" evidence="7">
    <location>
        <begin position="49"/>
        <end position="137"/>
    </location>
</feature>
<feature type="signal peptide" evidence="6">
    <location>
        <begin position="1"/>
        <end position="24"/>
    </location>
</feature>
<dbReference type="GO" id="GO:0003755">
    <property type="term" value="F:peptidyl-prolyl cis-trans isomerase activity"/>
    <property type="evidence" value="ECO:0007669"/>
    <property type="project" value="UniProtKB-KW"/>
</dbReference>
<comment type="catalytic activity">
    <reaction evidence="1 5">
        <text>[protein]-peptidylproline (omega=180) = [protein]-peptidylproline (omega=0)</text>
        <dbReference type="Rhea" id="RHEA:16237"/>
        <dbReference type="Rhea" id="RHEA-COMP:10747"/>
        <dbReference type="Rhea" id="RHEA-COMP:10748"/>
        <dbReference type="ChEBI" id="CHEBI:83833"/>
        <dbReference type="ChEBI" id="CHEBI:83834"/>
        <dbReference type="EC" id="5.2.1.8"/>
    </reaction>
</comment>
<dbReference type="InterPro" id="IPR044609">
    <property type="entry name" value="FKBP2/11"/>
</dbReference>
<dbReference type="AlphaFoldDB" id="A0A0P1BEV8"/>